<evidence type="ECO:0000256" key="2">
    <source>
        <dbReference type="SAM" id="Phobius"/>
    </source>
</evidence>
<dbReference type="Pfam" id="PF13843">
    <property type="entry name" value="DDE_Tnp_1_7"/>
    <property type="match status" value="2"/>
</dbReference>
<evidence type="ECO:0000313" key="4">
    <source>
        <dbReference type="EMBL" id="KAF3839096.1"/>
    </source>
</evidence>
<keyword evidence="5" id="KW-1185">Reference proteome</keyword>
<dbReference type="OrthoDB" id="118105at2759"/>
<protein>
    <recommendedName>
        <fullName evidence="3">PiggyBac transposable element-derived protein domain-containing protein</fullName>
    </recommendedName>
</protein>
<organism evidence="4 5">
    <name type="scientific">Dissostichus mawsoni</name>
    <name type="common">Antarctic cod</name>
    <dbReference type="NCBI Taxonomy" id="36200"/>
    <lineage>
        <taxon>Eukaryota</taxon>
        <taxon>Metazoa</taxon>
        <taxon>Chordata</taxon>
        <taxon>Craniata</taxon>
        <taxon>Vertebrata</taxon>
        <taxon>Euteleostomi</taxon>
        <taxon>Actinopterygii</taxon>
        <taxon>Neopterygii</taxon>
        <taxon>Teleostei</taxon>
        <taxon>Neoteleostei</taxon>
        <taxon>Acanthomorphata</taxon>
        <taxon>Eupercaria</taxon>
        <taxon>Perciformes</taxon>
        <taxon>Notothenioidei</taxon>
        <taxon>Nototheniidae</taxon>
        <taxon>Dissostichus</taxon>
    </lineage>
</organism>
<comment type="caution">
    <text evidence="4">The sequence shown here is derived from an EMBL/GenBank/DDBJ whole genome shotgun (WGS) entry which is preliminary data.</text>
</comment>
<feature type="domain" description="PiggyBac transposable element-derived protein" evidence="3">
    <location>
        <begin position="334"/>
        <end position="473"/>
    </location>
</feature>
<name>A0A7J5XPN6_DISMA</name>
<feature type="compositionally biased region" description="Low complexity" evidence="1">
    <location>
        <begin position="78"/>
        <end position="88"/>
    </location>
</feature>
<dbReference type="EMBL" id="JAAKFY010000021">
    <property type="protein sequence ID" value="KAF3839096.1"/>
    <property type="molecule type" value="Genomic_DNA"/>
</dbReference>
<feature type="domain" description="PiggyBac transposable element-derived protein" evidence="3">
    <location>
        <begin position="215"/>
        <end position="319"/>
    </location>
</feature>
<sequence>MAGRKKTCTTEEVLAILAEDSGAAILPVDSESDDEDLLQPELHPDSSDSDYVLPPSESDEDYEPKMASAPPSHPQPSSPASTQLRPSTRTPPQPSSPASTQLRPSTRTLLSHHLLHLIPNHPKRRSTKEKEKRHINQPHPGSVAEAGLPEMGLPEAGLPEAGLPEAGLPEVGPPENDRGRPQVAHQRGERPKTRATQVHASQGPGPALDPITAWSPLSLFRMFFSSSVVQRLVDNTNANALKRSQAGKKHVWKVLTVRDFYVFLAIIIFSGLVHVHHRSDYWRKKWPYNFQFPSENMSRSRFEAILWSLHMSNLKKTRKTSAKGTPPSRGLSYSSVMDLLPLPLLGQGYTLFVDNFYTSPALFEDLSKKNIGCCGTIRKNKMEFPRTELNDLPKKAERGDLRWIRKGKILFVKWMDTREVSMCSTVHEAFSGQTVQRKVKQAGVWQTKTVPVPDAVLDYNRSMGGVDVSDALIGGEQLPSLQELYKIRNDPARTKPHTQKSFREKLAAEMLEFAGVPAAEASAAPSPPPLTCMPVYYGEDAPVEEVLQELL</sequence>
<dbReference type="AlphaFoldDB" id="A0A7J5XPN6"/>
<evidence type="ECO:0000256" key="1">
    <source>
        <dbReference type="SAM" id="MobiDB-lite"/>
    </source>
</evidence>
<dbReference type="Proteomes" id="UP000518266">
    <property type="component" value="Unassembled WGS sequence"/>
</dbReference>
<evidence type="ECO:0000313" key="5">
    <source>
        <dbReference type="Proteomes" id="UP000518266"/>
    </source>
</evidence>
<reference evidence="4 5" key="1">
    <citation type="submission" date="2020-03" db="EMBL/GenBank/DDBJ databases">
        <title>Dissostichus mawsoni Genome sequencing and assembly.</title>
        <authorList>
            <person name="Park H."/>
        </authorList>
    </citation>
    <scope>NUCLEOTIDE SEQUENCE [LARGE SCALE GENOMIC DNA]</scope>
    <source>
        <strain evidence="4">DM0001</strain>
        <tissue evidence="4">Muscle</tissue>
    </source>
</reference>
<feature type="region of interest" description="Disordered" evidence="1">
    <location>
        <begin position="21"/>
        <end position="207"/>
    </location>
</feature>
<keyword evidence="2" id="KW-0472">Membrane</keyword>
<keyword evidence="2" id="KW-0812">Transmembrane</keyword>
<dbReference type="InterPro" id="IPR029526">
    <property type="entry name" value="PGBD"/>
</dbReference>
<dbReference type="Pfam" id="PF01744">
    <property type="entry name" value="GLTT"/>
    <property type="match status" value="1"/>
</dbReference>
<accession>A0A7J5XPN6</accession>
<dbReference type="PANTHER" id="PTHR46599">
    <property type="entry name" value="PIGGYBAC TRANSPOSABLE ELEMENT-DERIVED PROTEIN 4"/>
    <property type="match status" value="1"/>
</dbReference>
<dbReference type="PANTHER" id="PTHR46599:SF3">
    <property type="entry name" value="PIGGYBAC TRANSPOSABLE ELEMENT-DERIVED PROTEIN 4"/>
    <property type="match status" value="1"/>
</dbReference>
<dbReference type="InterPro" id="IPR008164">
    <property type="entry name" value="XGLTT_rpt"/>
</dbReference>
<proteinExistence type="predicted"/>
<evidence type="ECO:0000259" key="3">
    <source>
        <dbReference type="Pfam" id="PF13843"/>
    </source>
</evidence>
<feature type="compositionally biased region" description="Basic and acidic residues" evidence="1">
    <location>
        <begin position="175"/>
        <end position="192"/>
    </location>
</feature>
<gene>
    <name evidence="4" type="ORF">F7725_017813</name>
</gene>
<keyword evidence="2" id="KW-1133">Transmembrane helix</keyword>
<feature type="transmembrane region" description="Helical" evidence="2">
    <location>
        <begin position="260"/>
        <end position="277"/>
    </location>
</feature>